<evidence type="ECO:0000259" key="5">
    <source>
        <dbReference type="PROSITE" id="PS50865"/>
    </source>
</evidence>
<gene>
    <name evidence="6" type="ORF">BLA29_006764</name>
</gene>
<evidence type="ECO:0000256" key="4">
    <source>
        <dbReference type="PROSITE-ProRule" id="PRU00134"/>
    </source>
</evidence>
<keyword evidence="7" id="KW-1185">Reference proteome</keyword>
<accession>A0A1Y3AVB6</accession>
<dbReference type="InterPro" id="IPR002893">
    <property type="entry name" value="Znf_MYND"/>
</dbReference>
<sequence length="310" mass="36603">MSPTKSIDLGFAEPFTDNWLSKSKYFPSKIGGRPSFLVLKPILGYDQLSCPKCQKTMRFILQLYAPIESNEQAFHRHLFVFGCGRQEQCANQFIVFRCQLPRTNEFYSYDPPDYDKDDVEYDPNPTKFCQLLCPICGLHATKRCSQCLKVSYCSREHQIAHWKKGGHKNKCQQNGPDTDDSNVKYEDLVFPEYEIIIEEADETEKQPDDQDDVTEIEMEKYQDYVRQKQPSCQNENIEQYLPEDECNEQEQQTFDRFRQAIRRGEVIRYDSEWQQQPAKTELSDRILWISNRNRIMDVPKCENCGSQRRF</sequence>
<organism evidence="6 7">
    <name type="scientific">Euroglyphus maynei</name>
    <name type="common">Mayne's house dust mite</name>
    <dbReference type="NCBI Taxonomy" id="6958"/>
    <lineage>
        <taxon>Eukaryota</taxon>
        <taxon>Metazoa</taxon>
        <taxon>Ecdysozoa</taxon>
        <taxon>Arthropoda</taxon>
        <taxon>Chelicerata</taxon>
        <taxon>Arachnida</taxon>
        <taxon>Acari</taxon>
        <taxon>Acariformes</taxon>
        <taxon>Sarcoptiformes</taxon>
        <taxon>Astigmata</taxon>
        <taxon>Psoroptidia</taxon>
        <taxon>Analgoidea</taxon>
        <taxon>Pyroglyphidae</taxon>
        <taxon>Pyroglyphinae</taxon>
        <taxon>Euroglyphus</taxon>
    </lineage>
</organism>
<comment type="caution">
    <text evidence="6">The sequence shown here is derived from an EMBL/GenBank/DDBJ whole genome shotgun (WGS) entry which is preliminary data.</text>
</comment>
<dbReference type="SUPFAM" id="SSF144232">
    <property type="entry name" value="HIT/MYND zinc finger-like"/>
    <property type="match status" value="1"/>
</dbReference>
<dbReference type="PROSITE" id="PS50865">
    <property type="entry name" value="ZF_MYND_2"/>
    <property type="match status" value="1"/>
</dbReference>
<dbReference type="Pfam" id="PF01753">
    <property type="entry name" value="zf-MYND"/>
    <property type="match status" value="1"/>
</dbReference>
<evidence type="ECO:0000256" key="2">
    <source>
        <dbReference type="ARBA" id="ARBA00022771"/>
    </source>
</evidence>
<keyword evidence="1" id="KW-0479">Metal-binding</keyword>
<keyword evidence="3" id="KW-0862">Zinc</keyword>
<proteinExistence type="predicted"/>
<dbReference type="AlphaFoldDB" id="A0A1Y3AVB6"/>
<evidence type="ECO:0000256" key="3">
    <source>
        <dbReference type="ARBA" id="ARBA00022833"/>
    </source>
</evidence>
<evidence type="ECO:0000313" key="6">
    <source>
        <dbReference type="EMBL" id="OTF71754.1"/>
    </source>
</evidence>
<keyword evidence="2 4" id="KW-0863">Zinc-finger</keyword>
<dbReference type="OrthoDB" id="443682at2759"/>
<evidence type="ECO:0000256" key="1">
    <source>
        <dbReference type="ARBA" id="ARBA00022723"/>
    </source>
</evidence>
<dbReference type="GO" id="GO:0008270">
    <property type="term" value="F:zinc ion binding"/>
    <property type="evidence" value="ECO:0007669"/>
    <property type="project" value="UniProtKB-KW"/>
</dbReference>
<feature type="domain" description="MYND-type" evidence="5">
    <location>
        <begin position="133"/>
        <end position="171"/>
    </location>
</feature>
<dbReference type="EMBL" id="MUJZ01059432">
    <property type="protein sequence ID" value="OTF71754.1"/>
    <property type="molecule type" value="Genomic_DNA"/>
</dbReference>
<feature type="non-terminal residue" evidence="6">
    <location>
        <position position="310"/>
    </location>
</feature>
<dbReference type="GO" id="GO:0005634">
    <property type="term" value="C:nucleus"/>
    <property type="evidence" value="ECO:0007669"/>
    <property type="project" value="TreeGrafter"/>
</dbReference>
<dbReference type="PANTHER" id="PTHR12298:SF4">
    <property type="entry name" value="PROGRAMMED CELL DEATH PROTEIN 2"/>
    <property type="match status" value="1"/>
</dbReference>
<dbReference type="Gene3D" id="6.10.140.2220">
    <property type="match status" value="1"/>
</dbReference>
<reference evidence="6 7" key="1">
    <citation type="submission" date="2017-03" db="EMBL/GenBank/DDBJ databases">
        <title>Genome Survey of Euroglyphus maynei.</title>
        <authorList>
            <person name="Arlian L.G."/>
            <person name="Morgan M.S."/>
            <person name="Rider S.D."/>
        </authorList>
    </citation>
    <scope>NUCLEOTIDE SEQUENCE [LARGE SCALE GENOMIC DNA]</scope>
    <source>
        <strain evidence="6">Arlian Lab</strain>
        <tissue evidence="6">Whole body</tissue>
    </source>
</reference>
<dbReference type="Proteomes" id="UP000194236">
    <property type="component" value="Unassembled WGS sequence"/>
</dbReference>
<evidence type="ECO:0000313" key="7">
    <source>
        <dbReference type="Proteomes" id="UP000194236"/>
    </source>
</evidence>
<name>A0A1Y3AVB6_EURMA</name>
<dbReference type="PANTHER" id="PTHR12298">
    <property type="entry name" value="PCDC2 PROGRAMMED CELL DEATH PROTEIN 2 -RELATED"/>
    <property type="match status" value="1"/>
</dbReference>
<protein>
    <submittedName>
        <fullName evidence="6">Programmed cell death protein 2-like protein</fullName>
    </submittedName>
</protein>